<dbReference type="InterPro" id="IPR036465">
    <property type="entry name" value="vWFA_dom_sf"/>
</dbReference>
<evidence type="ECO:0000256" key="5">
    <source>
        <dbReference type="SAM" id="MobiDB-lite"/>
    </source>
</evidence>
<evidence type="ECO:0000259" key="8">
    <source>
        <dbReference type="PROSITE" id="PS50234"/>
    </source>
</evidence>
<dbReference type="EMBL" id="QRHO01000023">
    <property type="protein sequence ID" value="RHF81547.1"/>
    <property type="molecule type" value="Genomic_DNA"/>
</dbReference>
<dbReference type="CDD" id="cd00198">
    <property type="entry name" value="vWFA"/>
    <property type="match status" value="1"/>
</dbReference>
<proteinExistence type="predicted"/>
<evidence type="ECO:0000313" key="9">
    <source>
        <dbReference type="EMBL" id="RHF81547.1"/>
    </source>
</evidence>
<keyword evidence="3 7" id="KW-0732">Signal</keyword>
<dbReference type="PROSITE" id="PS50234">
    <property type="entry name" value="VWFA"/>
    <property type="match status" value="1"/>
</dbReference>
<feature type="signal peptide" evidence="7">
    <location>
        <begin position="1"/>
        <end position="28"/>
    </location>
</feature>
<accession>A0A414QL73</accession>
<evidence type="ECO:0000256" key="6">
    <source>
        <dbReference type="SAM" id="Phobius"/>
    </source>
</evidence>
<feature type="domain" description="VWFA" evidence="8">
    <location>
        <begin position="782"/>
        <end position="944"/>
    </location>
</feature>
<feature type="compositionally biased region" description="Basic and acidic residues" evidence="5">
    <location>
        <begin position="97"/>
        <end position="106"/>
    </location>
</feature>
<dbReference type="Pfam" id="PF17802">
    <property type="entry name" value="SpaA"/>
    <property type="match status" value="2"/>
</dbReference>
<keyword evidence="6" id="KW-0472">Membrane</keyword>
<organism evidence="9 10">
    <name type="scientific">Coprococcus comes</name>
    <dbReference type="NCBI Taxonomy" id="410072"/>
    <lineage>
        <taxon>Bacteria</taxon>
        <taxon>Bacillati</taxon>
        <taxon>Bacillota</taxon>
        <taxon>Clostridia</taxon>
        <taxon>Lachnospirales</taxon>
        <taxon>Lachnospiraceae</taxon>
        <taxon>Coprococcus</taxon>
    </lineage>
</organism>
<dbReference type="Gene3D" id="3.40.50.410">
    <property type="entry name" value="von Willebrand factor, type A domain"/>
    <property type="match status" value="1"/>
</dbReference>
<evidence type="ECO:0000313" key="10">
    <source>
        <dbReference type="Proteomes" id="UP000284579"/>
    </source>
</evidence>
<feature type="compositionally biased region" description="Low complexity" evidence="5">
    <location>
        <begin position="72"/>
        <end position="91"/>
    </location>
</feature>
<dbReference type="Gene3D" id="2.60.40.10">
    <property type="entry name" value="Immunoglobulins"/>
    <property type="match status" value="2"/>
</dbReference>
<dbReference type="NCBIfam" id="TIGR01167">
    <property type="entry name" value="LPXTG_anchor"/>
    <property type="match status" value="1"/>
</dbReference>
<dbReference type="Pfam" id="PF00092">
    <property type="entry name" value="VWA"/>
    <property type="match status" value="1"/>
</dbReference>
<feature type="transmembrane region" description="Helical" evidence="6">
    <location>
        <begin position="1469"/>
        <end position="1488"/>
    </location>
</feature>
<keyword evidence="2" id="KW-0964">Secreted</keyword>
<name>A0A414QL73_9FIRM</name>
<keyword evidence="6" id="KW-0812">Transmembrane</keyword>
<dbReference type="InterPro" id="IPR041033">
    <property type="entry name" value="SpaA_PFL_dom_1"/>
</dbReference>
<evidence type="ECO:0000256" key="1">
    <source>
        <dbReference type="ARBA" id="ARBA00022512"/>
    </source>
</evidence>
<dbReference type="InterPro" id="IPR019931">
    <property type="entry name" value="LPXTG_anchor"/>
</dbReference>
<dbReference type="RefSeq" id="WP_118199510.1">
    <property type="nucleotide sequence ID" value="NZ_QRHO01000023.1"/>
</dbReference>
<evidence type="ECO:0000256" key="4">
    <source>
        <dbReference type="ARBA" id="ARBA00023088"/>
    </source>
</evidence>
<evidence type="ECO:0000256" key="3">
    <source>
        <dbReference type="ARBA" id="ARBA00022729"/>
    </source>
</evidence>
<evidence type="ECO:0000256" key="7">
    <source>
        <dbReference type="SAM" id="SignalP"/>
    </source>
</evidence>
<dbReference type="SMART" id="SM00327">
    <property type="entry name" value="VWA"/>
    <property type="match status" value="1"/>
</dbReference>
<dbReference type="SUPFAM" id="SSF49478">
    <property type="entry name" value="Cna protein B-type domain"/>
    <property type="match status" value="1"/>
</dbReference>
<dbReference type="InterPro" id="IPR013783">
    <property type="entry name" value="Ig-like_fold"/>
</dbReference>
<dbReference type="Pfam" id="PF00746">
    <property type="entry name" value="Gram_pos_anchor"/>
    <property type="match status" value="1"/>
</dbReference>
<dbReference type="SUPFAM" id="SSF53300">
    <property type="entry name" value="vWA-like"/>
    <property type="match status" value="1"/>
</dbReference>
<keyword evidence="1" id="KW-0134">Cell wall</keyword>
<feature type="chain" id="PRO_5019123770" evidence="7">
    <location>
        <begin position="29"/>
        <end position="1498"/>
    </location>
</feature>
<gene>
    <name evidence="9" type="ORF">DW656_13595</name>
</gene>
<sequence>MKSNTKKRLIAFMLCMVLVLSSATSAFADEQQDMDSTNQIETTAEAETETQEAVADEPMVTSLDASSEEQQPVADEPAVTAEEPAAENEPVITPDENSSKENKAEDEISIQTTINGTTITMSGPRSSFPEGNNYEISASELNEEKTKDVEIALKKKEDETNTKIATYKAYDIKLLVDGIETQPTGDVNVKFEGGEVKENLTNAENVEVYHVDESNQTANDISGITAEDTVTMTTNHFSTYVITTTKDGGVDITVQHYLQNTTTSLYRDSTVHLNKGQEIKDLSSPSNYTAQKVVKVNKDGSVGDELSGDEVITANQTYRVYYTATTGTSDESVQMFDYQVKGNNNASINNSSNYDKASSKTPRFASGLIKDQYNDNKYDTTVKINESDIYINTWDKDSRDWNVNYVNGSVFGNNNATTGIITGVDFSTGALNMGTNSSGQLMYEPGFFTKDTKPGKQVLSGYKLSLSRSGDTYKLTDVKKDNESVLRGYTTEGANFYPLDSIRNDNPDSANDNDHNDYFGMRYDIEFKIGDYLGDLNYTFKGDDDLWAVLDAKENGGNVVIDLGGIHSALDKSVDLWKTILRNDNYEPEDRKNLSEDERNKTHTLTILYMERGAYASNCQMEFTLPNSKVINSEEAAKSLTFRKTTTSGNALAGATFTLYASDGTAVKDTAVSSADGTVTFGGLYSGTYIIKETSAPNGYIASKDTWTVNVTASEATMYKTGDSTQTSVTSIANSTEKEEAEKNLTNGKTAEIIDESSRIFQINLDAATTGRNPDVAAQKASVVLVLDASDSLGSDGLTAVKDSAKSFISTLKESSPESEVSIVWFSGDEGSSGTTTVRDYCTLTDAGVNTLNAFIDTKTTTSGGTPMGDALSQAYTKIKAAHNYYKYVLLFTDGMPGHYDEAGSASNDWHQRFNCMSANKACNYAEKIKAENDGNAILYTVGYFKTGRDSKDSQIYWHKGDSDSSYDRSAHSTTTWWGGSSYNHDTLTTDTAFLSDYIATKASGNNQYAFTTSDKEQLTGIFQALAGKIGDLYSVTPTKIVDTIDTRFKLTEVSRIALVGNVEGVKNTETNTTTYTKADNTIVITENANGTTTIIWTGDAAKIRNAEDPTNPGWHVNFQIQAKDDFIGGNVIPTNGSDSGIYLNDGTTNTKPFPQPSVNVKLLNHTLDNKEIIFYKNETITSNNFAKELLDAYKVIELDGKTSLSLGDAGIPELTDEEIKSLRTGTSITKDYSYPNTNDIVGQFKFEFVPDSKSVNGDHLATVIGNTVEQYKLKVTFIPKTSEERNKILADAGKTIDTPQTEEKTINDSKLKEITVPKGGKIVVDQSVEGIYKVNVFAIYKQSTSVNPTTNEHPKLAGAKFSLTGTKSKNVYYGLSDDTGLVKWYADENCSTPILFNKWVTDSYTFKEIKAPEGYSLNPTQWTITKTSGTNIVSKVEITGEDSTPTNCTYYFNNTPLYSLPSTGGTGIYLYMIGGMMLMLIAVWILYKNKCREVLER</sequence>
<keyword evidence="6" id="KW-1133">Transmembrane helix</keyword>
<feature type="region of interest" description="Disordered" evidence="5">
    <location>
        <begin position="31"/>
        <end position="108"/>
    </location>
</feature>
<dbReference type="Proteomes" id="UP000284579">
    <property type="component" value="Unassembled WGS sequence"/>
</dbReference>
<dbReference type="InterPro" id="IPR002035">
    <property type="entry name" value="VWF_A"/>
</dbReference>
<protein>
    <submittedName>
        <fullName evidence="9">VWA domain-containing protein</fullName>
    </submittedName>
</protein>
<evidence type="ECO:0000256" key="2">
    <source>
        <dbReference type="ARBA" id="ARBA00022525"/>
    </source>
</evidence>
<keyword evidence="4" id="KW-0572">Peptidoglycan-anchor</keyword>
<reference evidence="9 10" key="1">
    <citation type="submission" date="2018-08" db="EMBL/GenBank/DDBJ databases">
        <title>A genome reference for cultivated species of the human gut microbiota.</title>
        <authorList>
            <person name="Zou Y."/>
            <person name="Xue W."/>
            <person name="Luo G."/>
        </authorList>
    </citation>
    <scope>NUCLEOTIDE SEQUENCE [LARGE SCALE GENOMIC DNA]</scope>
    <source>
        <strain evidence="9 10">AM23-3</strain>
    </source>
</reference>
<comment type="caution">
    <text evidence="9">The sequence shown here is derived from an EMBL/GenBank/DDBJ whole genome shotgun (WGS) entry which is preliminary data.</text>
</comment>